<dbReference type="InterPro" id="IPR029063">
    <property type="entry name" value="SAM-dependent_MTases_sf"/>
</dbReference>
<accession>A0A850N935</accession>
<evidence type="ECO:0000313" key="3">
    <source>
        <dbReference type="Proteomes" id="UP000558089"/>
    </source>
</evidence>
<dbReference type="EMBL" id="WYET01000001">
    <property type="protein sequence ID" value="NVN17083.1"/>
    <property type="molecule type" value="Genomic_DNA"/>
</dbReference>
<evidence type="ECO:0000313" key="2">
    <source>
        <dbReference type="EMBL" id="NVN17083.1"/>
    </source>
</evidence>
<evidence type="ECO:0000256" key="1">
    <source>
        <dbReference type="ARBA" id="ARBA00022679"/>
    </source>
</evidence>
<gene>
    <name evidence="2" type="ORF">GUA46_01910</name>
</gene>
<dbReference type="Gene3D" id="3.40.50.150">
    <property type="entry name" value="Vaccinia Virus protein VP39"/>
    <property type="match status" value="1"/>
</dbReference>
<sequence length="276" mass="31823">MKLFLKTKDFSVSGEQFELHWDEELDMLVTQPQPENLAPYYESEDYISHTDSKSSFTDRLYQSVKAKNLKNKIQIVENQLDDVQNLLDLGAGTGDFLIAAQNSGFQATGVDPNDKARKLAEQKGVRLFSSVEYVAGQKFQAITLWHVLEHLPNLKEQIETLVQLLEEDGVLVIAVPNFKSYDAKHYSSHWAAFDVPRHLWHFSRTSISKLFVPHQMEVVKIEPMWFDAFYVSMLSEKYRGNKLYLVSAFLVGLWSNLKAIFTKEHSSLIYILKKKK</sequence>
<organism evidence="2 3">
    <name type="scientific">Flagellimonas chongwuensis</name>
    <dbReference type="NCBI Taxonomy" id="2697365"/>
    <lineage>
        <taxon>Bacteria</taxon>
        <taxon>Pseudomonadati</taxon>
        <taxon>Bacteroidota</taxon>
        <taxon>Flavobacteriia</taxon>
        <taxon>Flavobacteriales</taxon>
        <taxon>Flavobacteriaceae</taxon>
        <taxon>Flagellimonas</taxon>
    </lineage>
</organism>
<comment type="caution">
    <text evidence="2">The sequence shown here is derived from an EMBL/GenBank/DDBJ whole genome shotgun (WGS) entry which is preliminary data.</text>
</comment>
<dbReference type="Pfam" id="PF13489">
    <property type="entry name" value="Methyltransf_23"/>
    <property type="match status" value="1"/>
</dbReference>
<proteinExistence type="predicted"/>
<dbReference type="Proteomes" id="UP000558089">
    <property type="component" value="Unassembled WGS sequence"/>
</dbReference>
<dbReference type="AlphaFoldDB" id="A0A850N935"/>
<keyword evidence="3" id="KW-1185">Reference proteome</keyword>
<reference evidence="2 3" key="1">
    <citation type="submission" date="2020-01" db="EMBL/GenBank/DDBJ databases">
        <title>Draft Genome Analysis of Muricauda sp. HICW Isolated from coastal seawater of PR China.</title>
        <authorList>
            <person name="Chen M.-X."/>
        </authorList>
    </citation>
    <scope>NUCLEOTIDE SEQUENCE [LARGE SCALE GENOMIC DNA]</scope>
    <source>
        <strain evidence="2 3">HICW</strain>
    </source>
</reference>
<keyword evidence="2" id="KW-0489">Methyltransferase</keyword>
<dbReference type="PANTHER" id="PTHR43861:SF3">
    <property type="entry name" value="PUTATIVE (AFU_ORTHOLOGUE AFUA_2G14390)-RELATED"/>
    <property type="match status" value="1"/>
</dbReference>
<dbReference type="GO" id="GO:0008168">
    <property type="term" value="F:methyltransferase activity"/>
    <property type="evidence" value="ECO:0007669"/>
    <property type="project" value="UniProtKB-KW"/>
</dbReference>
<protein>
    <submittedName>
        <fullName evidence="2">Methyltransferase domain-containing protein</fullName>
    </submittedName>
</protein>
<dbReference type="RefSeq" id="WP_176619077.1">
    <property type="nucleotide sequence ID" value="NZ_WYET01000001.1"/>
</dbReference>
<dbReference type="CDD" id="cd02440">
    <property type="entry name" value="AdoMet_MTases"/>
    <property type="match status" value="1"/>
</dbReference>
<dbReference type="PANTHER" id="PTHR43861">
    <property type="entry name" value="TRANS-ACONITATE 2-METHYLTRANSFERASE-RELATED"/>
    <property type="match status" value="1"/>
</dbReference>
<dbReference type="SUPFAM" id="SSF53335">
    <property type="entry name" value="S-adenosyl-L-methionine-dependent methyltransferases"/>
    <property type="match status" value="1"/>
</dbReference>
<name>A0A850N935_9FLAO</name>
<keyword evidence="1 2" id="KW-0808">Transferase</keyword>
<dbReference type="GO" id="GO:0032259">
    <property type="term" value="P:methylation"/>
    <property type="evidence" value="ECO:0007669"/>
    <property type="project" value="UniProtKB-KW"/>
</dbReference>